<dbReference type="AlphaFoldDB" id="A0AAW2EKZ5"/>
<accession>A0AAW2EKZ5</accession>
<comment type="caution">
    <text evidence="1">The sequence shown here is derived from an EMBL/GenBank/DDBJ whole genome shotgun (WGS) entry which is preliminary data.</text>
</comment>
<protein>
    <submittedName>
        <fullName evidence="1">Uncharacterized protein</fullName>
    </submittedName>
</protein>
<dbReference type="Proteomes" id="UP001430953">
    <property type="component" value="Unassembled WGS sequence"/>
</dbReference>
<gene>
    <name evidence="1" type="ORF">PUN28_017260</name>
</gene>
<proteinExistence type="predicted"/>
<organism evidence="1 2">
    <name type="scientific">Cardiocondyla obscurior</name>
    <dbReference type="NCBI Taxonomy" id="286306"/>
    <lineage>
        <taxon>Eukaryota</taxon>
        <taxon>Metazoa</taxon>
        <taxon>Ecdysozoa</taxon>
        <taxon>Arthropoda</taxon>
        <taxon>Hexapoda</taxon>
        <taxon>Insecta</taxon>
        <taxon>Pterygota</taxon>
        <taxon>Neoptera</taxon>
        <taxon>Endopterygota</taxon>
        <taxon>Hymenoptera</taxon>
        <taxon>Apocrita</taxon>
        <taxon>Aculeata</taxon>
        <taxon>Formicoidea</taxon>
        <taxon>Formicidae</taxon>
        <taxon>Myrmicinae</taxon>
        <taxon>Cardiocondyla</taxon>
    </lineage>
</organism>
<dbReference type="EMBL" id="JADYXP020000020">
    <property type="protein sequence ID" value="KAL0104409.1"/>
    <property type="molecule type" value="Genomic_DNA"/>
</dbReference>
<sequence>MHLQQPRTFLGDVRCRYFIFVVIDSHVNARVRCSFTFRNNDRGTGRAKSFHSAPGAFELKTNQSE</sequence>
<reference evidence="1 2" key="1">
    <citation type="submission" date="2023-03" db="EMBL/GenBank/DDBJ databases">
        <title>High recombination rates correlate with genetic variation in Cardiocondyla obscurior ants.</title>
        <authorList>
            <person name="Errbii M."/>
        </authorList>
    </citation>
    <scope>NUCLEOTIDE SEQUENCE [LARGE SCALE GENOMIC DNA]</scope>
    <source>
        <strain evidence="1">Alpha-2009</strain>
        <tissue evidence="1">Whole body</tissue>
    </source>
</reference>
<evidence type="ECO:0000313" key="1">
    <source>
        <dbReference type="EMBL" id="KAL0104409.1"/>
    </source>
</evidence>
<name>A0AAW2EKZ5_9HYME</name>
<keyword evidence="2" id="KW-1185">Reference proteome</keyword>
<evidence type="ECO:0000313" key="2">
    <source>
        <dbReference type="Proteomes" id="UP001430953"/>
    </source>
</evidence>